<dbReference type="PANTHER" id="PTHR24221">
    <property type="entry name" value="ATP-BINDING CASSETTE SUB-FAMILY B"/>
    <property type="match status" value="1"/>
</dbReference>
<evidence type="ECO:0000313" key="7">
    <source>
        <dbReference type="Proteomes" id="UP000565455"/>
    </source>
</evidence>
<proteinExistence type="predicted"/>
<dbReference type="Gene3D" id="3.40.50.300">
    <property type="entry name" value="P-loop containing nucleotide triphosphate hydrolases"/>
    <property type="match status" value="1"/>
</dbReference>
<dbReference type="InterPro" id="IPR039421">
    <property type="entry name" value="Type_1_exporter"/>
</dbReference>
<feature type="domain" description="ABC transporter" evidence="5">
    <location>
        <begin position="47"/>
        <end position="362"/>
    </location>
</feature>
<dbReference type="PROSITE" id="PS50893">
    <property type="entry name" value="ABC_TRANSPORTER_2"/>
    <property type="match status" value="1"/>
</dbReference>
<reference evidence="6 7" key="1">
    <citation type="submission" date="2020-08" db="EMBL/GenBank/DDBJ databases">
        <title>Genomic Encyclopedia of Type Strains, Phase IV (KMG-IV): sequencing the most valuable type-strain genomes for metagenomic binning, comparative biology and taxonomic classification.</title>
        <authorList>
            <person name="Goeker M."/>
        </authorList>
    </citation>
    <scope>NUCLEOTIDE SEQUENCE [LARGE SCALE GENOMIC DNA]</scope>
    <source>
        <strain evidence="6 7">DSM 5686</strain>
    </source>
</reference>
<evidence type="ECO:0000256" key="3">
    <source>
        <dbReference type="ARBA" id="ARBA00022989"/>
    </source>
</evidence>
<dbReference type="PANTHER" id="PTHR24221:SF647">
    <property type="entry name" value="BLL6336 PROTEIN"/>
    <property type="match status" value="1"/>
</dbReference>
<dbReference type="Proteomes" id="UP000565455">
    <property type="component" value="Unassembled WGS sequence"/>
</dbReference>
<dbReference type="Pfam" id="PF00005">
    <property type="entry name" value="ABC_tran"/>
    <property type="match status" value="1"/>
</dbReference>
<comment type="caution">
    <text evidence="6">The sequence shown here is derived from an EMBL/GenBank/DDBJ whole genome shotgun (WGS) entry which is preliminary data.</text>
</comment>
<evidence type="ECO:0000256" key="1">
    <source>
        <dbReference type="ARBA" id="ARBA00004651"/>
    </source>
</evidence>
<evidence type="ECO:0000313" key="6">
    <source>
        <dbReference type="EMBL" id="MBA9062266.1"/>
    </source>
</evidence>
<keyword evidence="3" id="KW-1133">Transmembrane helix</keyword>
<keyword evidence="7" id="KW-1185">Reference proteome</keyword>
<organism evidence="6 7">
    <name type="scientific">Methylobacterium fujisawaense</name>
    <dbReference type="NCBI Taxonomy" id="107400"/>
    <lineage>
        <taxon>Bacteria</taxon>
        <taxon>Pseudomonadati</taxon>
        <taxon>Pseudomonadota</taxon>
        <taxon>Alphaproteobacteria</taxon>
        <taxon>Hyphomicrobiales</taxon>
        <taxon>Methylobacteriaceae</taxon>
        <taxon>Methylobacterium</taxon>
    </lineage>
</organism>
<evidence type="ECO:0000256" key="4">
    <source>
        <dbReference type="ARBA" id="ARBA00023136"/>
    </source>
</evidence>
<dbReference type="EMBL" id="JACJIM010000002">
    <property type="protein sequence ID" value="MBA9062266.1"/>
    <property type="molecule type" value="Genomic_DNA"/>
</dbReference>
<keyword evidence="2" id="KW-0812">Transmembrane</keyword>
<protein>
    <submittedName>
        <fullName evidence="6">ABC-type Fe3+/spermidine/putrescine transport system ATPase subunit</fullName>
    </submittedName>
</protein>
<dbReference type="InterPro" id="IPR036640">
    <property type="entry name" value="ABC1_TM_sf"/>
</dbReference>
<accession>A0ABR6D849</accession>
<evidence type="ECO:0000256" key="2">
    <source>
        <dbReference type="ARBA" id="ARBA00022692"/>
    </source>
</evidence>
<name>A0ABR6D849_9HYPH</name>
<keyword evidence="4" id="KW-0472">Membrane</keyword>
<dbReference type="InterPro" id="IPR027417">
    <property type="entry name" value="P-loop_NTPase"/>
</dbReference>
<dbReference type="InterPro" id="IPR003439">
    <property type="entry name" value="ABC_transporter-like_ATP-bd"/>
</dbReference>
<evidence type="ECO:0000259" key="5">
    <source>
        <dbReference type="PROSITE" id="PS50893"/>
    </source>
</evidence>
<gene>
    <name evidence="6" type="ORF">GGQ91_001643</name>
</gene>
<dbReference type="Gene3D" id="1.20.1560.10">
    <property type="entry name" value="ABC transporter type 1, transmembrane domain"/>
    <property type="match status" value="1"/>
</dbReference>
<dbReference type="SUPFAM" id="SSF52540">
    <property type="entry name" value="P-loop containing nucleoside triphosphate hydrolases"/>
    <property type="match status" value="1"/>
</dbReference>
<comment type="subcellular location">
    <subcellularLocation>
        <location evidence="1">Cell membrane</location>
        <topology evidence="1">Multi-pass membrane protein</topology>
    </subcellularLocation>
</comment>
<sequence>MLRLAQLWQDFQQFRLSVDRLGDILNTPVEPGFDGVKQCPPPLRGHIRFEGVGFRYRPGGPEILRGLDVEIQPGEVVGIVGRSGSGKSTLTKLLQRPYLPERGRVLVDGIDVGLLDPSGLRRQIGVMLQENVLFARTIRENIALADPGGSPAFAPGREAQMRWVISSARPVGMSCRIYAQPACALQMKYPSNFSEGIGIRDLSKFFDAEQSVSSLGKGRALHDGGLAAPVLVPRDDAAQEPGQGALLRRGEGLDGQGVRGPRRRLHRAVERGPRFGQPTDLRAAVEGRGRAAHQAARREAFQGAGRRRPVEGDRAREGRLIGLLQVPQQRQQAVLQRSDAKRDTAFRKKADVDLVHAAGEEARALAQGPVPRVRRPVRLCRPRRESGVQALIHRPTPQNGSSLGTPRATPDYEACFAFGKGEVGARRPGPHRRSPRAGHLSRWLRRTGQSGFASARTTFSPGGTRWRSPSEDTICFSCAMASGS</sequence>